<gene>
    <name evidence="2" type="ORF">KFL_002450110</name>
</gene>
<evidence type="ECO:0000256" key="1">
    <source>
        <dbReference type="SAM" id="SignalP"/>
    </source>
</evidence>
<dbReference type="Proteomes" id="UP000054558">
    <property type="component" value="Unassembled WGS sequence"/>
</dbReference>
<evidence type="ECO:0000313" key="3">
    <source>
        <dbReference type="Proteomes" id="UP000054558"/>
    </source>
</evidence>
<organism evidence="2 3">
    <name type="scientific">Klebsormidium nitens</name>
    <name type="common">Green alga</name>
    <name type="synonym">Ulothrix nitens</name>
    <dbReference type="NCBI Taxonomy" id="105231"/>
    <lineage>
        <taxon>Eukaryota</taxon>
        <taxon>Viridiplantae</taxon>
        <taxon>Streptophyta</taxon>
        <taxon>Klebsormidiophyceae</taxon>
        <taxon>Klebsormidiales</taxon>
        <taxon>Klebsormidiaceae</taxon>
        <taxon>Klebsormidium</taxon>
    </lineage>
</organism>
<accession>A0A1Y1IC04</accession>
<feature type="chain" id="PRO_5012304925" evidence="1">
    <location>
        <begin position="30"/>
        <end position="242"/>
    </location>
</feature>
<dbReference type="AlphaFoldDB" id="A0A1Y1IC04"/>
<reference evidence="2 3" key="1">
    <citation type="journal article" date="2014" name="Nat. Commun.">
        <title>Klebsormidium flaccidum genome reveals primary factors for plant terrestrial adaptation.</title>
        <authorList>
            <person name="Hori K."/>
            <person name="Maruyama F."/>
            <person name="Fujisawa T."/>
            <person name="Togashi T."/>
            <person name="Yamamoto N."/>
            <person name="Seo M."/>
            <person name="Sato S."/>
            <person name="Yamada T."/>
            <person name="Mori H."/>
            <person name="Tajima N."/>
            <person name="Moriyama T."/>
            <person name="Ikeuchi M."/>
            <person name="Watanabe M."/>
            <person name="Wada H."/>
            <person name="Kobayashi K."/>
            <person name="Saito M."/>
            <person name="Masuda T."/>
            <person name="Sasaki-Sekimoto Y."/>
            <person name="Mashiguchi K."/>
            <person name="Awai K."/>
            <person name="Shimojima M."/>
            <person name="Masuda S."/>
            <person name="Iwai M."/>
            <person name="Nobusawa T."/>
            <person name="Narise T."/>
            <person name="Kondo S."/>
            <person name="Saito H."/>
            <person name="Sato R."/>
            <person name="Murakawa M."/>
            <person name="Ihara Y."/>
            <person name="Oshima-Yamada Y."/>
            <person name="Ohtaka K."/>
            <person name="Satoh M."/>
            <person name="Sonobe K."/>
            <person name="Ishii M."/>
            <person name="Ohtani R."/>
            <person name="Kanamori-Sato M."/>
            <person name="Honoki R."/>
            <person name="Miyazaki D."/>
            <person name="Mochizuki H."/>
            <person name="Umetsu J."/>
            <person name="Higashi K."/>
            <person name="Shibata D."/>
            <person name="Kamiya Y."/>
            <person name="Sato N."/>
            <person name="Nakamura Y."/>
            <person name="Tabata S."/>
            <person name="Ida S."/>
            <person name="Kurokawa K."/>
            <person name="Ohta H."/>
        </authorList>
    </citation>
    <scope>NUCLEOTIDE SEQUENCE [LARGE SCALE GENOMIC DNA]</scope>
    <source>
        <strain evidence="2 3">NIES-2285</strain>
    </source>
</reference>
<evidence type="ECO:0000313" key="2">
    <source>
        <dbReference type="EMBL" id="GAQ85618.1"/>
    </source>
</evidence>
<proteinExistence type="predicted"/>
<sequence length="242" mass="25396">MATGNLISENRTWGVRLAVLCAGVTSAQCCCAAGKSWEVALERKTGGSGEVTWETLRPTLLGNHRLRLDVCRGGVVVAMARGSKKGLAKGGPVFCILNALATAPCLIKCVGGGKLAAGGPLSGWRGKRVSLQGGCPPGSVDWTHAPPAGSRRQWSLTISKVEGSVTARVAMHLQGVHGSALLREARLPRPAGRWAVYDICGVVRALMDDVMARCLTSAVCEEPVSAVGMWRGESRRRGGRGQ</sequence>
<keyword evidence="3" id="KW-1185">Reference proteome</keyword>
<protein>
    <submittedName>
        <fullName evidence="2">Uncharacterized protein</fullName>
    </submittedName>
</protein>
<feature type="signal peptide" evidence="1">
    <location>
        <begin position="1"/>
        <end position="29"/>
    </location>
</feature>
<name>A0A1Y1IC04_KLENI</name>
<keyword evidence="1" id="KW-0732">Signal</keyword>
<dbReference type="EMBL" id="DF237194">
    <property type="protein sequence ID" value="GAQ85618.1"/>
    <property type="molecule type" value="Genomic_DNA"/>
</dbReference>